<organism evidence="2 3">
    <name type="scientific">Streptococcus dysgalactiae subsp. dysgalactiae</name>
    <dbReference type="NCBI Taxonomy" id="99822"/>
    <lineage>
        <taxon>Bacteria</taxon>
        <taxon>Bacillati</taxon>
        <taxon>Bacillota</taxon>
        <taxon>Bacilli</taxon>
        <taxon>Lactobacillales</taxon>
        <taxon>Streptococcaceae</taxon>
        <taxon>Streptococcus</taxon>
    </lineage>
</organism>
<accession>A0A380JPZ8</accession>
<evidence type="ECO:0000313" key="3">
    <source>
        <dbReference type="Proteomes" id="UP000254797"/>
    </source>
</evidence>
<sequence length="106" mass="11444">MTSEKKSCRCKGNCCSKSKKQVTIISDHCFKILGTGDAECKALVTNLLEACKALQLLVSIAYVREAETIVLYGNPASPALLLDDELVSSGQVLSVEEIKEIILVNV</sequence>
<dbReference type="SUPFAM" id="SSF52833">
    <property type="entry name" value="Thioredoxin-like"/>
    <property type="match status" value="1"/>
</dbReference>
<protein>
    <submittedName>
        <fullName evidence="2">Redox-active disulfide protein 2</fullName>
    </submittedName>
</protein>
<dbReference type="InterPro" id="IPR012336">
    <property type="entry name" value="Thioredoxin-like_fold"/>
</dbReference>
<name>A0A380JPZ8_STRDY</name>
<dbReference type="RefSeq" id="WP_115245501.1">
    <property type="nucleotide sequence ID" value="NZ_UHFG01000004.1"/>
</dbReference>
<dbReference type="PANTHER" id="PTHR36450">
    <property type="entry name" value="THIOREDOXIN"/>
    <property type="match status" value="1"/>
</dbReference>
<evidence type="ECO:0000313" key="2">
    <source>
        <dbReference type="EMBL" id="SUN46660.1"/>
    </source>
</evidence>
<dbReference type="Proteomes" id="UP000254797">
    <property type="component" value="Unassembled WGS sequence"/>
</dbReference>
<reference evidence="2 3" key="1">
    <citation type="submission" date="2018-06" db="EMBL/GenBank/DDBJ databases">
        <authorList>
            <consortium name="Pathogen Informatics"/>
            <person name="Doyle S."/>
        </authorList>
    </citation>
    <scope>NUCLEOTIDE SEQUENCE [LARGE SCALE GENOMIC DNA]</scope>
    <source>
        <strain evidence="2 3">NCTC4670</strain>
    </source>
</reference>
<feature type="domain" description="Thioredoxin-like fold" evidence="1">
    <location>
        <begin position="30"/>
        <end position="102"/>
    </location>
</feature>
<dbReference type="EMBL" id="UHFG01000004">
    <property type="protein sequence ID" value="SUN46660.1"/>
    <property type="molecule type" value="Genomic_DNA"/>
</dbReference>
<dbReference type="Pfam" id="PF13192">
    <property type="entry name" value="Thioredoxin_3"/>
    <property type="match status" value="1"/>
</dbReference>
<dbReference type="InterPro" id="IPR005243">
    <property type="entry name" value="THIRX-like_proc"/>
</dbReference>
<dbReference type="InterPro" id="IPR036249">
    <property type="entry name" value="Thioredoxin-like_sf"/>
</dbReference>
<dbReference type="AlphaFoldDB" id="A0A380JPZ8"/>
<gene>
    <name evidence="2" type="ORF">NCTC4670_00081</name>
</gene>
<evidence type="ECO:0000259" key="1">
    <source>
        <dbReference type="Pfam" id="PF13192"/>
    </source>
</evidence>
<proteinExistence type="predicted"/>
<dbReference type="PANTHER" id="PTHR36450:SF1">
    <property type="entry name" value="THIOREDOXIN"/>
    <property type="match status" value="1"/>
</dbReference>
<dbReference type="Gene3D" id="3.40.30.10">
    <property type="entry name" value="Glutaredoxin"/>
    <property type="match status" value="1"/>
</dbReference>